<organism evidence="1 2">
    <name type="scientific">candidate division MSBL1 archaeon SCGC-AAA261O19</name>
    <dbReference type="NCBI Taxonomy" id="1698277"/>
    <lineage>
        <taxon>Archaea</taxon>
        <taxon>Methanobacteriati</taxon>
        <taxon>Methanobacteriota</taxon>
        <taxon>candidate division MSBL1</taxon>
    </lineage>
</organism>
<reference evidence="1 2" key="1">
    <citation type="journal article" date="2016" name="Sci. Rep.">
        <title>Metabolic traits of an uncultured archaeal lineage -MSBL1- from brine pools of the Red Sea.</title>
        <authorList>
            <person name="Mwirichia R."/>
            <person name="Alam I."/>
            <person name="Rashid M."/>
            <person name="Vinu M."/>
            <person name="Ba-Alawi W."/>
            <person name="Anthony Kamau A."/>
            <person name="Kamanda Ngugi D."/>
            <person name="Goker M."/>
            <person name="Klenk H.P."/>
            <person name="Bajic V."/>
            <person name="Stingl U."/>
        </authorList>
    </citation>
    <scope>NUCLEOTIDE SEQUENCE [LARGE SCALE GENOMIC DNA]</scope>
    <source>
        <strain evidence="1">SCGC-AAA261O19</strain>
    </source>
</reference>
<dbReference type="Proteomes" id="UP000070076">
    <property type="component" value="Unassembled WGS sequence"/>
</dbReference>
<evidence type="ECO:0000313" key="1">
    <source>
        <dbReference type="EMBL" id="KXB04930.1"/>
    </source>
</evidence>
<dbReference type="AlphaFoldDB" id="A0A133VES5"/>
<sequence length="454" mass="52554">MPHLEEVRRLDRRIRVTVSGILILILFLNTIPLTSAGENKSERDYVTYVTIENYSPGDFTLNITDNNGNDLGSLTRGWIENTYEDVVIENFIDTRQVLDHYEYEPSYTVWSYGTPIRDDTPLDDELHWDLNLSDWEIQDIDRSTRFWLHTYIKKLHRHWYRFLTEEVEPNRFQEFNNGWQRFQKFYNWGSTYIDYESGTQGFYSIPIPYHMNYLVKNGEYKIPVYRGEEYTRWRTTTYQINDWTPENWPQLQTQITLTGINGYDENVHLTVETDNELLNTSLEDQVVHVGSIATTKLTITPDRRLHGSIHQITVTATDQYSREKQATYQLDLQTTSKPPVENQVIDVTVTDKKPDQGSGDGGRDPDLRLGVAGDITGDGGPGVSNPGTDVVERYESVSGNSYRSVDEGMLTHETQTFHVWAKASGYMKDDGYATDYANTYEIANLDFDLEPYSP</sequence>
<dbReference type="EMBL" id="LHYB01000006">
    <property type="protein sequence ID" value="KXB04930.1"/>
    <property type="molecule type" value="Genomic_DNA"/>
</dbReference>
<keyword evidence="2" id="KW-1185">Reference proteome</keyword>
<name>A0A133VES5_9EURY</name>
<comment type="caution">
    <text evidence="1">The sequence shown here is derived from an EMBL/GenBank/DDBJ whole genome shotgun (WGS) entry which is preliminary data.</text>
</comment>
<evidence type="ECO:0000313" key="2">
    <source>
        <dbReference type="Proteomes" id="UP000070076"/>
    </source>
</evidence>
<proteinExistence type="predicted"/>
<protein>
    <submittedName>
        <fullName evidence="1">Uncharacterized protein</fullName>
    </submittedName>
</protein>
<accession>A0A133VES5</accession>
<gene>
    <name evidence="1" type="ORF">AKJ48_00950</name>
</gene>